<reference evidence="2" key="1">
    <citation type="journal article" date="2022" name="Int. J. Mol. Sci.">
        <title>Draft Genome of Tanacetum Coccineum: Genomic Comparison of Closely Related Tanacetum-Family Plants.</title>
        <authorList>
            <person name="Yamashiro T."/>
            <person name="Shiraishi A."/>
            <person name="Nakayama K."/>
            <person name="Satake H."/>
        </authorList>
    </citation>
    <scope>NUCLEOTIDE SEQUENCE</scope>
</reference>
<accession>A0ABQ5DIF8</accession>
<dbReference type="Proteomes" id="UP001151760">
    <property type="component" value="Unassembled WGS sequence"/>
</dbReference>
<feature type="compositionally biased region" description="Basic and acidic residues" evidence="1">
    <location>
        <begin position="176"/>
        <end position="189"/>
    </location>
</feature>
<feature type="compositionally biased region" description="Basic residues" evidence="1">
    <location>
        <begin position="11"/>
        <end position="25"/>
    </location>
</feature>
<feature type="compositionally biased region" description="Basic and acidic residues" evidence="1">
    <location>
        <begin position="1"/>
        <end position="10"/>
    </location>
</feature>
<feature type="region of interest" description="Disordered" evidence="1">
    <location>
        <begin position="1"/>
        <end position="27"/>
    </location>
</feature>
<evidence type="ECO:0000313" key="3">
    <source>
        <dbReference type="Proteomes" id="UP001151760"/>
    </source>
</evidence>
<name>A0ABQ5DIF8_9ASTR</name>
<comment type="caution">
    <text evidence="2">The sequence shown here is derived from an EMBL/GenBank/DDBJ whole genome shotgun (WGS) entry which is preliminary data.</text>
</comment>
<gene>
    <name evidence="2" type="ORF">Tco_0938871</name>
</gene>
<dbReference type="EMBL" id="BQNB010015351">
    <property type="protein sequence ID" value="GJT39006.1"/>
    <property type="molecule type" value="Genomic_DNA"/>
</dbReference>
<proteinExistence type="predicted"/>
<evidence type="ECO:0000313" key="2">
    <source>
        <dbReference type="EMBL" id="GJT39006.1"/>
    </source>
</evidence>
<feature type="compositionally biased region" description="Basic and acidic residues" evidence="1">
    <location>
        <begin position="128"/>
        <end position="138"/>
    </location>
</feature>
<organism evidence="2 3">
    <name type="scientific">Tanacetum coccineum</name>
    <dbReference type="NCBI Taxonomy" id="301880"/>
    <lineage>
        <taxon>Eukaryota</taxon>
        <taxon>Viridiplantae</taxon>
        <taxon>Streptophyta</taxon>
        <taxon>Embryophyta</taxon>
        <taxon>Tracheophyta</taxon>
        <taxon>Spermatophyta</taxon>
        <taxon>Magnoliopsida</taxon>
        <taxon>eudicotyledons</taxon>
        <taxon>Gunneridae</taxon>
        <taxon>Pentapetalae</taxon>
        <taxon>asterids</taxon>
        <taxon>campanulids</taxon>
        <taxon>Asterales</taxon>
        <taxon>Asteraceae</taxon>
        <taxon>Asteroideae</taxon>
        <taxon>Anthemideae</taxon>
        <taxon>Anthemidinae</taxon>
        <taxon>Tanacetum</taxon>
    </lineage>
</organism>
<feature type="compositionally biased region" description="Basic residues" evidence="1">
    <location>
        <begin position="139"/>
        <end position="154"/>
    </location>
</feature>
<evidence type="ECO:0000256" key="1">
    <source>
        <dbReference type="SAM" id="MobiDB-lite"/>
    </source>
</evidence>
<reference evidence="2" key="2">
    <citation type="submission" date="2022-01" db="EMBL/GenBank/DDBJ databases">
        <authorList>
            <person name="Yamashiro T."/>
            <person name="Shiraishi A."/>
            <person name="Satake H."/>
            <person name="Nakayama K."/>
        </authorList>
    </citation>
    <scope>NUCLEOTIDE SEQUENCE</scope>
</reference>
<protein>
    <submittedName>
        <fullName evidence="2">Uncharacterized protein</fullName>
    </submittedName>
</protein>
<sequence length="342" mass="39207">MKEVVKESGAKRKKSLPRKRRTVKRQKLEEDAEKEELKGFLDIIPREDVAEDVESLSTKYPIVDWKTYTLTENFMYYQILKRWQFQELKDYGSWDDIEMEPIKPVAKTTTNADGTSTTLIPCPITTKEKVQKKNDMKARNRSHCKGSQRPKKQKKETGTGIKTALEELNGPKTRKNVNEDTSNRSRESPDSPWLRIADCNYHQRERVVSENNYTRVNYNYSAKQAHPSAHKNMVPRAVLMKTGLRSLNTDRPVNTAHPKTTVYSARPMPKVVNTARPNSVVVNAVRANQGTCPISQTSRNLIEDMLPLGEEPKEGKLLVKELLKVLDKDVDEIKTDRKKGVN</sequence>
<feature type="region of interest" description="Disordered" evidence="1">
    <location>
        <begin position="128"/>
        <end position="192"/>
    </location>
</feature>
<keyword evidence="3" id="KW-1185">Reference proteome</keyword>